<feature type="transmembrane region" description="Helical" evidence="1">
    <location>
        <begin position="12"/>
        <end position="37"/>
    </location>
</feature>
<dbReference type="RefSeq" id="WP_118244274.1">
    <property type="nucleotide sequence ID" value="NZ_QRJS01000035.1"/>
</dbReference>
<evidence type="ECO:0000313" key="3">
    <source>
        <dbReference type="Proteomes" id="UP000284998"/>
    </source>
</evidence>
<feature type="transmembrane region" description="Helical" evidence="1">
    <location>
        <begin position="325"/>
        <end position="345"/>
    </location>
</feature>
<accession>A0A414WU84</accession>
<dbReference type="Pfam" id="PF14897">
    <property type="entry name" value="EpsG"/>
    <property type="match status" value="1"/>
</dbReference>
<keyword evidence="1" id="KW-0472">Membrane</keyword>
<feature type="transmembrane region" description="Helical" evidence="1">
    <location>
        <begin position="212"/>
        <end position="234"/>
    </location>
</feature>
<dbReference type="EMBL" id="QRJS01000035">
    <property type="protein sequence ID" value="RHH41632.1"/>
    <property type="molecule type" value="Genomic_DNA"/>
</dbReference>
<dbReference type="Proteomes" id="UP000284998">
    <property type="component" value="Unassembled WGS sequence"/>
</dbReference>
<dbReference type="InterPro" id="IPR049458">
    <property type="entry name" value="EpsG-like"/>
</dbReference>
<feature type="transmembrane region" description="Helical" evidence="1">
    <location>
        <begin position="49"/>
        <end position="68"/>
    </location>
</feature>
<evidence type="ECO:0008006" key="4">
    <source>
        <dbReference type="Google" id="ProtNLM"/>
    </source>
</evidence>
<evidence type="ECO:0000313" key="2">
    <source>
        <dbReference type="EMBL" id="RHH41632.1"/>
    </source>
</evidence>
<keyword evidence="1" id="KW-0812">Transmembrane</keyword>
<feature type="transmembrane region" description="Helical" evidence="1">
    <location>
        <begin position="379"/>
        <end position="395"/>
    </location>
</feature>
<gene>
    <name evidence="2" type="ORF">DW204_12150</name>
</gene>
<comment type="caution">
    <text evidence="2">The sequence shown here is derived from an EMBL/GenBank/DDBJ whole genome shotgun (WGS) entry which is preliminary data.</text>
</comment>
<keyword evidence="1" id="KW-1133">Transmembrane helix</keyword>
<evidence type="ECO:0000256" key="1">
    <source>
        <dbReference type="SAM" id="Phobius"/>
    </source>
</evidence>
<feature type="transmembrane region" description="Helical" evidence="1">
    <location>
        <begin position="122"/>
        <end position="150"/>
    </location>
</feature>
<feature type="transmembrane region" description="Helical" evidence="1">
    <location>
        <begin position="80"/>
        <end position="101"/>
    </location>
</feature>
<feature type="transmembrane region" description="Helical" evidence="1">
    <location>
        <begin position="246"/>
        <end position="264"/>
    </location>
</feature>
<organism evidence="2 3">
    <name type="scientific">Phocaeicola plebeius</name>
    <dbReference type="NCBI Taxonomy" id="310297"/>
    <lineage>
        <taxon>Bacteria</taxon>
        <taxon>Pseudomonadati</taxon>
        <taxon>Bacteroidota</taxon>
        <taxon>Bacteroidia</taxon>
        <taxon>Bacteroidales</taxon>
        <taxon>Bacteroidaceae</taxon>
        <taxon>Phocaeicola</taxon>
    </lineage>
</organism>
<proteinExistence type="predicted"/>
<feature type="transmembrane region" description="Helical" evidence="1">
    <location>
        <begin position="295"/>
        <end position="313"/>
    </location>
</feature>
<feature type="transmembrane region" description="Helical" evidence="1">
    <location>
        <begin position="162"/>
        <end position="181"/>
    </location>
</feature>
<feature type="transmembrane region" description="Helical" evidence="1">
    <location>
        <begin position="188"/>
        <end position="206"/>
    </location>
</feature>
<protein>
    <recommendedName>
        <fullName evidence="4">EpsG family protein</fullName>
    </recommendedName>
</protein>
<name>A0A414WU84_9BACT</name>
<feature type="transmembrane region" description="Helical" evidence="1">
    <location>
        <begin position="351"/>
        <end position="370"/>
    </location>
</feature>
<sequence>MPQISFDRRNNIQWLQVIVELSIFLLLPPIIGLPLVICKVFQHKKNIGTTHYITFMVCIAAYFAAINATKMPGGDQWQYWAAYMNVPDIGFIKSLIYIYGLDLGKEAQKISGEFMNGIYNYIGYYITFGYYPLYAALLTFTNYIFVFLGLYKFAQTLKRPHIPIVCGILIIAFFYLYFQYLLQIQKQFLAQSIMMYVLGSYAVSGKMNKKEWILTICAIFTHAATTLFLPFLLFKPLRNRLTKLGLLCLGLLFSMLIIMGPQLAGNVASSIGNSALSYGATRLAKSEVNNDIEFGLVWSQIFVVALPITWIVIRKLWTERKTLTQAHAFILNVILLLLLTVVAMFKQPLAQYRYFMMIFAFMPFVYPFICSNTQKRDKILKIIASIMIIWFYYQFDKIVWSFAPEIDIIIKSPILLLFGNYYTI</sequence>
<reference evidence="2 3" key="1">
    <citation type="submission" date="2018-08" db="EMBL/GenBank/DDBJ databases">
        <title>A genome reference for cultivated species of the human gut microbiota.</title>
        <authorList>
            <person name="Zou Y."/>
            <person name="Xue W."/>
            <person name="Luo G."/>
        </authorList>
    </citation>
    <scope>NUCLEOTIDE SEQUENCE [LARGE SCALE GENOMIC DNA]</scope>
    <source>
        <strain evidence="2 3">AM17-44</strain>
    </source>
</reference>
<dbReference type="AlphaFoldDB" id="A0A414WU84"/>